<dbReference type="EMBL" id="CP054056">
    <property type="protein sequence ID" value="QKJ24648.1"/>
    <property type="molecule type" value="Genomic_DNA"/>
</dbReference>
<sequence>MKILIETNIGLFLAYLTPRGEIAIYEGEDDIPVTSIAPNLKRAAVLDVSTDGVANAARTWLEHTYDRLEVTCVIAQMVPPSH</sequence>
<protein>
    <submittedName>
        <fullName evidence="1">Uncharacterized protein</fullName>
    </submittedName>
</protein>
<dbReference type="Proteomes" id="UP000501003">
    <property type="component" value="Chromosome"/>
</dbReference>
<proteinExistence type="predicted"/>
<dbReference type="AlphaFoldDB" id="A0A7D4QF61"/>
<dbReference type="RefSeq" id="WP_173492947.1">
    <property type="nucleotide sequence ID" value="NZ_CP054056.1"/>
</dbReference>
<name>A0A7D4QF61_9MICO</name>
<organism evidence="1 2">
    <name type="scientific">Aquiluna borgnonia</name>
    <dbReference type="NCBI Taxonomy" id="2499157"/>
    <lineage>
        <taxon>Bacteria</taxon>
        <taxon>Bacillati</taxon>
        <taxon>Actinomycetota</taxon>
        <taxon>Actinomycetes</taxon>
        <taxon>Micrococcales</taxon>
        <taxon>Microbacteriaceae</taxon>
        <taxon>Luna cluster</taxon>
        <taxon>Luna-1 subcluster</taxon>
        <taxon>Aquiluna</taxon>
    </lineage>
</organism>
<evidence type="ECO:0000313" key="2">
    <source>
        <dbReference type="Proteomes" id="UP000501003"/>
    </source>
</evidence>
<dbReference type="KEGG" id="aqg:HRU87_00075"/>
<accession>A0A7D4QF61</accession>
<keyword evidence="2" id="KW-1185">Reference proteome</keyword>
<gene>
    <name evidence="1" type="ORF">HRU87_00075</name>
</gene>
<evidence type="ECO:0000313" key="1">
    <source>
        <dbReference type="EMBL" id="QKJ24648.1"/>
    </source>
</evidence>
<reference evidence="1 2" key="1">
    <citation type="submission" date="2020-05" db="EMBL/GenBank/DDBJ databases">
        <title>Aquirufa sp. strain 15G-AUS-rot a new Aquirufa species.</title>
        <authorList>
            <person name="Pitt A."/>
            <person name="Hahn M.W."/>
        </authorList>
    </citation>
    <scope>NUCLEOTIDE SEQUENCE [LARGE SCALE GENOMIC DNA]</scope>
    <source>
        <strain evidence="1 2">15G-AUS-rot</strain>
    </source>
</reference>